<protein>
    <submittedName>
        <fullName evidence="1">Uncharacterized protein</fullName>
    </submittedName>
</protein>
<accession>A0A3N6QVL0</accession>
<dbReference type="AlphaFoldDB" id="A0A3N6QVL0"/>
<organism evidence="1 2">
    <name type="scientific">Brassica cretica</name>
    <name type="common">Mustard</name>
    <dbReference type="NCBI Taxonomy" id="69181"/>
    <lineage>
        <taxon>Eukaryota</taxon>
        <taxon>Viridiplantae</taxon>
        <taxon>Streptophyta</taxon>
        <taxon>Embryophyta</taxon>
        <taxon>Tracheophyta</taxon>
        <taxon>Spermatophyta</taxon>
        <taxon>Magnoliopsida</taxon>
        <taxon>eudicotyledons</taxon>
        <taxon>Gunneridae</taxon>
        <taxon>Pentapetalae</taxon>
        <taxon>rosids</taxon>
        <taxon>malvids</taxon>
        <taxon>Brassicales</taxon>
        <taxon>Brassicaceae</taxon>
        <taxon>Brassiceae</taxon>
        <taxon>Brassica</taxon>
    </lineage>
</organism>
<evidence type="ECO:0000313" key="1">
    <source>
        <dbReference type="EMBL" id="KAF2596566.1"/>
    </source>
</evidence>
<gene>
    <name evidence="1" type="ORF">F2Q68_00007454</name>
</gene>
<evidence type="ECO:0000313" key="2">
    <source>
        <dbReference type="Proteomes" id="UP000712281"/>
    </source>
</evidence>
<proteinExistence type="predicted"/>
<comment type="caution">
    <text evidence="1">The sequence shown here is derived from an EMBL/GenBank/DDBJ whole genome shotgun (WGS) entry which is preliminary data.</text>
</comment>
<reference evidence="1" key="1">
    <citation type="submission" date="2019-12" db="EMBL/GenBank/DDBJ databases">
        <title>Genome sequencing and annotation of Brassica cretica.</title>
        <authorList>
            <person name="Studholme D.J."/>
            <person name="Sarris P.F."/>
        </authorList>
    </citation>
    <scope>NUCLEOTIDE SEQUENCE</scope>
    <source>
        <strain evidence="1">PFS-001/15</strain>
        <tissue evidence="1">Leaf</tissue>
    </source>
</reference>
<sequence length="189" mass="21117">MRERDCRKPRGDHSDIRTDSDVFFYSSNERCVVEKAFRVENPKVVTMQRADRIASVSAMSGDLTKVWIADPIEGVDRDGPKKTHPNPAVFVTEFQTPYVLHVIDPVSSVLLDVCPREIREPAGDTVDFLLLPCANDHPFANVSPFSAVSSGEIALSSKTRVFLAVQMAHQIHERTLKVIPLVQIFTAQD</sequence>
<dbReference type="Proteomes" id="UP000712281">
    <property type="component" value="Unassembled WGS sequence"/>
</dbReference>
<name>A0A3N6QVL0_BRACR</name>
<dbReference type="EMBL" id="QGKW02000717">
    <property type="protein sequence ID" value="KAF2596566.1"/>
    <property type="molecule type" value="Genomic_DNA"/>
</dbReference>